<evidence type="ECO:0000313" key="3">
    <source>
        <dbReference type="Proteomes" id="UP001206925"/>
    </source>
</evidence>
<evidence type="ECO:0000256" key="1">
    <source>
        <dbReference type="SAM" id="MobiDB-lite"/>
    </source>
</evidence>
<feature type="region of interest" description="Disordered" evidence="1">
    <location>
        <begin position="341"/>
        <end position="411"/>
    </location>
</feature>
<dbReference type="PANTHER" id="PTHR47764">
    <property type="entry name" value="UBIQUITIN-LIKE-SPECIFIC PROTEASE 2B-RELATED"/>
    <property type="match status" value="1"/>
</dbReference>
<feature type="compositionally biased region" description="Polar residues" evidence="1">
    <location>
        <begin position="363"/>
        <end position="381"/>
    </location>
</feature>
<feature type="non-terminal residue" evidence="2">
    <location>
        <position position="1"/>
    </location>
</feature>
<gene>
    <name evidence="2" type="ORF">M8C21_030186</name>
</gene>
<reference evidence="2" key="1">
    <citation type="submission" date="2022-06" db="EMBL/GenBank/DDBJ databases">
        <title>Uncovering the hologenomic basis of an extraordinary plant invasion.</title>
        <authorList>
            <person name="Bieker V.C."/>
            <person name="Martin M.D."/>
            <person name="Gilbert T."/>
            <person name="Hodgins K."/>
            <person name="Battlay P."/>
            <person name="Petersen B."/>
            <person name="Wilson J."/>
        </authorList>
    </citation>
    <scope>NUCLEOTIDE SEQUENCE</scope>
    <source>
        <strain evidence="2">AA19_3_7</strain>
        <tissue evidence="2">Leaf</tissue>
    </source>
</reference>
<dbReference type="PANTHER" id="PTHR47764:SF2">
    <property type="entry name" value="UBIQUITIN-LIKE PROTEASE FAMILY PROFILE DOMAIN-CONTAINING PROTEIN"/>
    <property type="match status" value="1"/>
</dbReference>
<accession>A0AAD5G9D4</accession>
<protein>
    <submittedName>
        <fullName evidence="2">Uncharacterized protein</fullName>
    </submittedName>
</protein>
<proteinExistence type="predicted"/>
<feature type="region of interest" description="Disordered" evidence="1">
    <location>
        <begin position="192"/>
        <end position="225"/>
    </location>
</feature>
<organism evidence="2 3">
    <name type="scientific">Ambrosia artemisiifolia</name>
    <name type="common">Common ragweed</name>
    <dbReference type="NCBI Taxonomy" id="4212"/>
    <lineage>
        <taxon>Eukaryota</taxon>
        <taxon>Viridiplantae</taxon>
        <taxon>Streptophyta</taxon>
        <taxon>Embryophyta</taxon>
        <taxon>Tracheophyta</taxon>
        <taxon>Spermatophyta</taxon>
        <taxon>Magnoliopsida</taxon>
        <taxon>eudicotyledons</taxon>
        <taxon>Gunneridae</taxon>
        <taxon>Pentapetalae</taxon>
        <taxon>asterids</taxon>
        <taxon>campanulids</taxon>
        <taxon>Asterales</taxon>
        <taxon>Asteraceae</taxon>
        <taxon>Asteroideae</taxon>
        <taxon>Heliantheae alliance</taxon>
        <taxon>Heliantheae</taxon>
        <taxon>Ambrosia</taxon>
    </lineage>
</organism>
<name>A0AAD5G9D4_AMBAR</name>
<evidence type="ECO:0000313" key="2">
    <source>
        <dbReference type="EMBL" id="KAI7731998.1"/>
    </source>
</evidence>
<keyword evidence="3" id="KW-1185">Reference proteome</keyword>
<dbReference type="AlphaFoldDB" id="A0AAD5G9D4"/>
<dbReference type="Proteomes" id="UP001206925">
    <property type="component" value="Unassembled WGS sequence"/>
</dbReference>
<feature type="compositionally biased region" description="Low complexity" evidence="1">
    <location>
        <begin position="351"/>
        <end position="362"/>
    </location>
</feature>
<sequence length="411" mass="45415">LNVDWFPPAEASLKRTVIQRLVYGLLEQPAIEAPPSMATNDDDNIHKRTAVNFFPETCNPSTVGQSSQDDQGIEISLLPSLSMTNEPCPVGPTESLKAVSEPGSFLGMQFPSFNETMFAGYKSSLTPPIQEDVENGGQYIFSSAEIDLQQDNGTSPDIPYLSLDFKSRESWHQNSNLETSISGCEESLEVINGSDQPRSPLMEPVEMLDDGDDNGNQLDRPRPPLMEPVEMLDGDDNGNQLDRPRPPLMEPAEMLDVDDNGNQFDRPRPPLMEPAEMLDNNHDDNQFNQPRSPLMEPVKMLDVKMLDDVNNGDHIDQPRSPLMEHVEILDDKDNVNRIDQPISPLTEPVLNDNGNGNNEDGNLTLSSNSFEMQSNGLTGSDGSPALESDVQHPMKKMRMTEPLLEGGPTCS</sequence>
<dbReference type="EMBL" id="JAMZMK010010344">
    <property type="protein sequence ID" value="KAI7731998.1"/>
    <property type="molecule type" value="Genomic_DNA"/>
</dbReference>
<comment type="caution">
    <text evidence="2">The sequence shown here is derived from an EMBL/GenBank/DDBJ whole genome shotgun (WGS) entry which is preliminary data.</text>
</comment>